<dbReference type="InterPro" id="IPR001478">
    <property type="entry name" value="PDZ"/>
</dbReference>
<sequence>MTLESGLGDLDGLGKVLEAYDELGGENEPELEDLMSPYRRLNGSYECLLREAPFDESGLDEAKTFLMNDILLIGLDTRKVGKDARRKRTGTLDKKEKKGTLEIKRGTLTKFKGNYKLLHYLDLKNCQVKDVGEGHNGFHGLQITHVHRVRERTPNGRKKKGTFKIITKIARLELWLPVKDLADELQGRFYDAIHELEEQDASTNDDAASQASSSGGNGPSRLSLRSSSRGSMASNSTGAGGAPAKHRKWAANRVRRTTLEKSAGAFSSPSVSGRGSNAESGIVTRSSSATSKSGSPHLDRAQSLMSTGESVMGDSVGGGLQLSDLEQRYQLDLSAETDERTEIEVEFGEGKMGLSLGSTAGVGVIVGALAPNGFAELAGVLISDRVAAINDEEVGLDDHWQDVLEKLKQYPRPIKIKFERFAVRTNELIKHNRNMVPAEVAVTGEDSSGRSRAKAKELAKITAKAERVVERGHGLKRVFKAVKEDEETASTANNRALAGVLEEIFLTELAYVNDLKNLVASYVLPLRDFKVKTKCRDIEGGVLCEHNILRSTCPRSSKEHQPVLKADDLKGIFLNVETIMVVNVELLRLLENRISTLTATTDAPPLAKLVKSFAVAFSRVIPFFKLYSEFCHQYAEAVDRLLFLRKDNPKVNDFLKDIERQGANEKNQKKKVQTLSSLLIKPVQRICKYPLLFGELLRHADPSLEGIEELEAAKAMVDKIAAAVNMQVGESKKFEEFMEVYRDLGGESGVPGLVTPSRRYVDQFDVLVKAMPFAKSKANPRTIFVFNDLVIIAKGEAGTLSRTRSLQRVSLSRSASAVSAAAADGPSLGRTISRFFSGIFGGGDEDDDAASRASAKRKTLKRNQRHFKPVHQFDVSRMALGEKTENSLVQEEMYHFVLTAKERIEADGGKGTLGKGRKGTAGKGTGTGKMATHINKYMICADTEEYRDRVYDTIASQIEEFEEREKGTDAGKRNFGKKEAKRNWAKKTNGTLKARVQS</sequence>
<dbReference type="InterPro" id="IPR011993">
    <property type="entry name" value="PH-like_dom_sf"/>
</dbReference>
<dbReference type="Pfam" id="PF00621">
    <property type="entry name" value="RhoGEF"/>
    <property type="match status" value="1"/>
</dbReference>
<evidence type="ECO:0000256" key="1">
    <source>
        <dbReference type="SAM" id="MobiDB-lite"/>
    </source>
</evidence>
<dbReference type="SUPFAM" id="SSF48065">
    <property type="entry name" value="DBL homology domain (DH-domain)"/>
    <property type="match status" value="1"/>
</dbReference>
<accession>A0ABP0J1R6</accession>
<protein>
    <submittedName>
        <fullName evidence="4">RhoGEF domain-containing protein gxcJ</fullName>
    </submittedName>
</protein>
<feature type="compositionally biased region" description="Low complexity" evidence="1">
    <location>
        <begin position="286"/>
        <end position="295"/>
    </location>
</feature>
<dbReference type="InterPro" id="IPR036034">
    <property type="entry name" value="PDZ_sf"/>
</dbReference>
<feature type="compositionally biased region" description="Polar residues" evidence="1">
    <location>
        <begin position="986"/>
        <end position="998"/>
    </location>
</feature>
<evidence type="ECO:0000313" key="4">
    <source>
        <dbReference type="EMBL" id="CAK9008258.1"/>
    </source>
</evidence>
<dbReference type="SMART" id="SM00325">
    <property type="entry name" value="RhoGEF"/>
    <property type="match status" value="1"/>
</dbReference>
<keyword evidence="5" id="KW-1185">Reference proteome</keyword>
<evidence type="ECO:0000259" key="2">
    <source>
        <dbReference type="PROSITE" id="PS50010"/>
    </source>
</evidence>
<dbReference type="PROSITE" id="PS50010">
    <property type="entry name" value="DH_2"/>
    <property type="match status" value="1"/>
</dbReference>
<feature type="region of interest" description="Disordered" evidence="1">
    <location>
        <begin position="962"/>
        <end position="998"/>
    </location>
</feature>
<dbReference type="PANTHER" id="PTHR12673:SF159">
    <property type="entry name" value="LD03170P"/>
    <property type="match status" value="1"/>
</dbReference>
<dbReference type="Proteomes" id="UP001642464">
    <property type="component" value="Unassembled WGS sequence"/>
</dbReference>
<dbReference type="PANTHER" id="PTHR12673">
    <property type="entry name" value="FACIOGENITAL DYSPLASIA PROTEIN"/>
    <property type="match status" value="1"/>
</dbReference>
<dbReference type="PROSITE" id="PS50106">
    <property type="entry name" value="PDZ"/>
    <property type="match status" value="1"/>
</dbReference>
<dbReference type="InterPro" id="IPR035899">
    <property type="entry name" value="DBL_dom_sf"/>
</dbReference>
<feature type="domain" description="DH" evidence="2">
    <location>
        <begin position="496"/>
        <end position="727"/>
    </location>
</feature>
<dbReference type="EMBL" id="CAXAMM010005704">
    <property type="protein sequence ID" value="CAK9008258.1"/>
    <property type="molecule type" value="Genomic_DNA"/>
</dbReference>
<gene>
    <name evidence="4" type="ORF">SCF082_LOCUS9794</name>
</gene>
<dbReference type="SUPFAM" id="SSF50156">
    <property type="entry name" value="PDZ domain-like"/>
    <property type="match status" value="1"/>
</dbReference>
<feature type="region of interest" description="Disordered" evidence="1">
    <location>
        <begin position="199"/>
        <end position="248"/>
    </location>
</feature>
<organism evidence="4 5">
    <name type="scientific">Durusdinium trenchii</name>
    <dbReference type="NCBI Taxonomy" id="1381693"/>
    <lineage>
        <taxon>Eukaryota</taxon>
        <taxon>Sar</taxon>
        <taxon>Alveolata</taxon>
        <taxon>Dinophyceae</taxon>
        <taxon>Suessiales</taxon>
        <taxon>Symbiodiniaceae</taxon>
        <taxon>Durusdinium</taxon>
    </lineage>
</organism>
<evidence type="ECO:0000313" key="5">
    <source>
        <dbReference type="Proteomes" id="UP001642464"/>
    </source>
</evidence>
<comment type="caution">
    <text evidence="4">The sequence shown here is derived from an EMBL/GenBank/DDBJ whole genome shotgun (WGS) entry which is preliminary data.</text>
</comment>
<name>A0ABP0J1R6_9DINO</name>
<reference evidence="4 5" key="1">
    <citation type="submission" date="2024-02" db="EMBL/GenBank/DDBJ databases">
        <authorList>
            <person name="Chen Y."/>
            <person name="Shah S."/>
            <person name="Dougan E. K."/>
            <person name="Thang M."/>
            <person name="Chan C."/>
        </authorList>
    </citation>
    <scope>NUCLEOTIDE SEQUENCE [LARGE SCALE GENOMIC DNA]</scope>
</reference>
<feature type="compositionally biased region" description="Low complexity" evidence="1">
    <location>
        <begin position="201"/>
        <end position="236"/>
    </location>
</feature>
<dbReference type="CDD" id="cd00160">
    <property type="entry name" value="RhoGEF"/>
    <property type="match status" value="1"/>
</dbReference>
<evidence type="ECO:0000259" key="3">
    <source>
        <dbReference type="PROSITE" id="PS50106"/>
    </source>
</evidence>
<dbReference type="InterPro" id="IPR000219">
    <property type="entry name" value="DH_dom"/>
</dbReference>
<feature type="region of interest" description="Disordered" evidence="1">
    <location>
        <begin position="260"/>
        <end position="317"/>
    </location>
</feature>
<dbReference type="Gene3D" id="1.20.900.10">
    <property type="entry name" value="Dbl homology (DH) domain"/>
    <property type="match status" value="1"/>
</dbReference>
<dbReference type="Gene3D" id="2.30.42.10">
    <property type="match status" value="1"/>
</dbReference>
<dbReference type="Gene3D" id="2.30.29.30">
    <property type="entry name" value="Pleckstrin-homology domain (PH domain)/Phosphotyrosine-binding domain (PTB)"/>
    <property type="match status" value="1"/>
</dbReference>
<proteinExistence type="predicted"/>
<feature type="compositionally biased region" description="Basic and acidic residues" evidence="1">
    <location>
        <begin position="963"/>
        <end position="982"/>
    </location>
</feature>
<dbReference type="SMART" id="SM00228">
    <property type="entry name" value="PDZ"/>
    <property type="match status" value="1"/>
</dbReference>
<feature type="compositionally biased region" description="Polar residues" evidence="1">
    <location>
        <begin position="265"/>
        <end position="285"/>
    </location>
</feature>
<feature type="domain" description="PDZ" evidence="3">
    <location>
        <begin position="342"/>
        <end position="422"/>
    </location>
</feature>
<dbReference type="InterPro" id="IPR051092">
    <property type="entry name" value="FYVE_RhoGEF_PH"/>
</dbReference>